<dbReference type="InterPro" id="IPR043938">
    <property type="entry name" value="Ligase_CoA_dom"/>
</dbReference>
<evidence type="ECO:0000256" key="4">
    <source>
        <dbReference type="ARBA" id="ARBA00022840"/>
    </source>
</evidence>
<accession>A0A109BNK0</accession>
<dbReference type="SUPFAM" id="SSF51735">
    <property type="entry name" value="NAD(P)-binding Rossmann-fold domains"/>
    <property type="match status" value="1"/>
</dbReference>
<evidence type="ECO:0000313" key="7">
    <source>
        <dbReference type="Proteomes" id="UP000059074"/>
    </source>
</evidence>
<dbReference type="GO" id="GO:0005524">
    <property type="term" value="F:ATP binding"/>
    <property type="evidence" value="ECO:0007669"/>
    <property type="project" value="UniProtKB-KW"/>
</dbReference>
<dbReference type="Gene3D" id="3.40.630.30">
    <property type="match status" value="1"/>
</dbReference>
<comment type="caution">
    <text evidence="6">The sequence shown here is derived from an EMBL/GenBank/DDBJ whole genome shotgun (WGS) entry which is preliminary data.</text>
</comment>
<feature type="domain" description="N-acetyltransferase" evidence="5">
    <location>
        <begin position="737"/>
        <end position="888"/>
    </location>
</feature>
<dbReference type="InterPro" id="IPR036291">
    <property type="entry name" value="NAD(P)-bd_dom_sf"/>
</dbReference>
<dbReference type="Pfam" id="PF19045">
    <property type="entry name" value="Ligase_CoA_2"/>
    <property type="match status" value="1"/>
</dbReference>
<dbReference type="SUPFAM" id="SSF56059">
    <property type="entry name" value="Glutathione synthetase ATP-binding domain-like"/>
    <property type="match status" value="1"/>
</dbReference>
<dbReference type="GO" id="GO:0043758">
    <property type="term" value="F:acetate-CoA ligase (ADP-forming) activity"/>
    <property type="evidence" value="ECO:0007669"/>
    <property type="project" value="InterPro"/>
</dbReference>
<organism evidence="6 7">
    <name type="scientific">Hyphomicrobium sulfonivorans</name>
    <dbReference type="NCBI Taxonomy" id="121290"/>
    <lineage>
        <taxon>Bacteria</taxon>
        <taxon>Pseudomonadati</taxon>
        <taxon>Pseudomonadota</taxon>
        <taxon>Alphaproteobacteria</taxon>
        <taxon>Hyphomicrobiales</taxon>
        <taxon>Hyphomicrobiaceae</taxon>
        <taxon>Hyphomicrobium</taxon>
    </lineage>
</organism>
<evidence type="ECO:0000259" key="5">
    <source>
        <dbReference type="PROSITE" id="PS51186"/>
    </source>
</evidence>
<proteinExistence type="predicted"/>
<keyword evidence="1" id="KW-0816">Tricarboxylic acid cycle</keyword>
<keyword evidence="7" id="KW-1185">Reference proteome</keyword>
<evidence type="ECO:0000313" key="6">
    <source>
        <dbReference type="EMBL" id="KWT71941.1"/>
    </source>
</evidence>
<dbReference type="InterPro" id="IPR013815">
    <property type="entry name" value="ATP_grasp_subdomain_1"/>
</dbReference>
<dbReference type="Gene3D" id="3.30.470.20">
    <property type="entry name" value="ATP-grasp fold, B domain"/>
    <property type="match status" value="1"/>
</dbReference>
<dbReference type="InterPro" id="IPR016102">
    <property type="entry name" value="Succinyl-CoA_synth-like"/>
</dbReference>
<dbReference type="Pfam" id="PF13549">
    <property type="entry name" value="ATP-grasp_5"/>
    <property type="match status" value="1"/>
</dbReference>
<dbReference type="InterPro" id="IPR051538">
    <property type="entry name" value="Acyl-CoA_Synth/Transferase"/>
</dbReference>
<dbReference type="InterPro" id="IPR032875">
    <property type="entry name" value="Succ_CoA_lig_flav_dom"/>
</dbReference>
<keyword evidence="3" id="KW-0547">Nucleotide-binding</keyword>
<reference evidence="6 7" key="1">
    <citation type="submission" date="2015-10" db="EMBL/GenBank/DDBJ databases">
        <title>Transcriptomic analysis of a linuron degrading triple-species bacterial consortium.</title>
        <authorList>
            <person name="Albers P."/>
        </authorList>
    </citation>
    <scope>NUCLEOTIDE SEQUENCE [LARGE SCALE GENOMIC DNA]</scope>
    <source>
        <strain evidence="6 7">WDL6</strain>
    </source>
</reference>
<dbReference type="EMBL" id="LMTR01000015">
    <property type="protein sequence ID" value="KWT71941.1"/>
    <property type="molecule type" value="Genomic_DNA"/>
</dbReference>
<keyword evidence="4" id="KW-0067">ATP-binding</keyword>
<dbReference type="InterPro" id="IPR016181">
    <property type="entry name" value="Acyl_CoA_acyltransferase"/>
</dbReference>
<evidence type="ECO:0000256" key="2">
    <source>
        <dbReference type="ARBA" id="ARBA00022598"/>
    </source>
</evidence>
<dbReference type="InterPro" id="IPR003781">
    <property type="entry name" value="CoA-bd"/>
</dbReference>
<dbReference type="Gene3D" id="3.40.50.261">
    <property type="entry name" value="Succinyl-CoA synthetase domains"/>
    <property type="match status" value="2"/>
</dbReference>
<dbReference type="AlphaFoldDB" id="A0A109BNK0"/>
<dbReference type="SMART" id="SM00881">
    <property type="entry name" value="CoA_binding"/>
    <property type="match status" value="1"/>
</dbReference>
<evidence type="ECO:0000256" key="1">
    <source>
        <dbReference type="ARBA" id="ARBA00022532"/>
    </source>
</evidence>
<dbReference type="PANTHER" id="PTHR43334">
    <property type="entry name" value="ACETATE--COA LIGASE [ADP-FORMING]"/>
    <property type="match status" value="1"/>
</dbReference>
<protein>
    <submittedName>
        <fullName evidence="6">Putative Acetyl-CoA synthetase</fullName>
    </submittedName>
</protein>
<dbReference type="SUPFAM" id="SSF52210">
    <property type="entry name" value="Succinyl-CoA synthetase domains"/>
    <property type="match status" value="2"/>
</dbReference>
<keyword evidence="2" id="KW-0436">Ligase</keyword>
<evidence type="ECO:0000256" key="3">
    <source>
        <dbReference type="ARBA" id="ARBA00022741"/>
    </source>
</evidence>
<dbReference type="Gene3D" id="3.40.50.720">
    <property type="entry name" value="NAD(P)-binding Rossmann-like Domain"/>
    <property type="match status" value="1"/>
</dbReference>
<dbReference type="PATRIC" id="fig|121290.4.peg.2872"/>
<dbReference type="STRING" id="121290.APY04_0224"/>
<sequence>MTVRNLSSLLAPRSVAFVGASSEPGSVGLIVARNLLSGGFDGPIWFVNPRHETVLDVRCFQSLAALPDVPELVVIATPPETVPDIIAEAGAKGARAAVVITAGITGELRQRMLNAARTYCLRIEGPNCIGLLLPHIGLNASFSHRMPIKGDLAVISQSGALVTTIVDWTASRGIGLSQVISLGDMADADFGDFLDYLAGDITSRAILIYMEAMTDAAKFISAARRASRVKPVIILKSGRNAAAAKAAMSHTGALAGADAAYNAAFRRAGVLRVNELRQLFDAAEILSAVPHLHGERLTILTNGGGVGVLATDELADLGGKLTELPAMTLQQLDECLPPTWSRANPVDIIGDAGPERYQKAAEILLADPATHALLVMNCPTAMASSEEAAQVVVDLASAHRRQRPRKVILTSWLGEDAAEPSRQLFAKADIPTFATPEAAVEGFWQLVRYRRAQEELMQVPPSAPEALQFDRAKADHILAEARRKGRTMLLEAKAKELLASYGIPVVRTLRAATPEQVELHAAELLRDHRACVVKIVSDDLPHKSDFGGVRLAIASAREARTAAEEMLLNVHRLRPDAVLRGFTVQAMIERANSHELIVGASEDATVGPLMMFGAGGTAVEVTADTAHALPPLDLKLAYQMMRETRIYGLLKGYRDRPAANLDAIAMALVRLSYLVARHREIREVDINPLLADEHGVVALDARIRIADEAEEPRRPLAVRPFPVEWERTIAVEGMGEVTLRPIRPDDEPHYVRLFDRISADDLRMRFFTAAPERTFRFFARMTQIDYAREMAFIAVHGDEVLGVARLIADPDGRRAEFAVIVRSDLKGRGLGSALMQHLIAYAKSEGLGELIGDVLAENTGMLAMCRSLGFTSVYEPQSNLFRLSLDLGRGALGSR</sequence>
<dbReference type="Pfam" id="PF13607">
    <property type="entry name" value="Succ_CoA_lig"/>
    <property type="match status" value="1"/>
</dbReference>
<dbReference type="Pfam" id="PF00583">
    <property type="entry name" value="Acetyltransf_1"/>
    <property type="match status" value="1"/>
</dbReference>
<dbReference type="SUPFAM" id="SSF55729">
    <property type="entry name" value="Acyl-CoA N-acyltransferases (Nat)"/>
    <property type="match status" value="1"/>
</dbReference>
<name>A0A109BNK0_HYPSL</name>
<dbReference type="CDD" id="cd04301">
    <property type="entry name" value="NAT_SF"/>
    <property type="match status" value="1"/>
</dbReference>
<dbReference type="Proteomes" id="UP000059074">
    <property type="component" value="Unassembled WGS sequence"/>
</dbReference>
<dbReference type="RefSeq" id="WP_068459027.1">
    <property type="nucleotide sequence ID" value="NZ_LMTR01000015.1"/>
</dbReference>
<dbReference type="GO" id="GO:0016747">
    <property type="term" value="F:acyltransferase activity, transferring groups other than amino-acyl groups"/>
    <property type="evidence" value="ECO:0007669"/>
    <property type="project" value="InterPro"/>
</dbReference>
<dbReference type="Gene3D" id="3.30.1490.20">
    <property type="entry name" value="ATP-grasp fold, A domain"/>
    <property type="match status" value="1"/>
</dbReference>
<dbReference type="InterPro" id="IPR000182">
    <property type="entry name" value="GNAT_dom"/>
</dbReference>
<dbReference type="Pfam" id="PF13380">
    <property type="entry name" value="CoA_binding_2"/>
    <property type="match status" value="1"/>
</dbReference>
<gene>
    <name evidence="6" type="ORF">APY04_0224</name>
</gene>
<dbReference type="OrthoDB" id="9807426at2"/>
<dbReference type="PROSITE" id="PS51186">
    <property type="entry name" value="GNAT"/>
    <property type="match status" value="1"/>
</dbReference>
<dbReference type="GO" id="GO:0006099">
    <property type="term" value="P:tricarboxylic acid cycle"/>
    <property type="evidence" value="ECO:0007669"/>
    <property type="project" value="UniProtKB-KW"/>
</dbReference>
<dbReference type="PANTHER" id="PTHR43334:SF1">
    <property type="entry name" value="3-HYDROXYPROPIONATE--COA LIGASE [ADP-FORMING]"/>
    <property type="match status" value="1"/>
</dbReference>